<dbReference type="InterPro" id="IPR006357">
    <property type="entry name" value="HAD-SF_hydro_IIA"/>
</dbReference>
<keyword evidence="10" id="KW-1185">Reference proteome</keyword>
<evidence type="ECO:0000256" key="2">
    <source>
        <dbReference type="ARBA" id="ARBA00022723"/>
    </source>
</evidence>
<dbReference type="EMBL" id="QKRB01000057">
    <property type="protein sequence ID" value="PZD93662.1"/>
    <property type="molecule type" value="Genomic_DNA"/>
</dbReference>
<evidence type="ECO:0000256" key="1">
    <source>
        <dbReference type="ARBA" id="ARBA00006696"/>
    </source>
</evidence>
<protein>
    <recommendedName>
        <fullName evidence="5">Acid sugar phosphatase</fullName>
        <ecNumber evidence="5">3.1.3.-</ecNumber>
    </recommendedName>
</protein>
<dbReference type="Pfam" id="PF13242">
    <property type="entry name" value="Hydrolase_like"/>
    <property type="match status" value="1"/>
</dbReference>
<reference evidence="9 10" key="1">
    <citation type="submission" date="2018-06" db="EMBL/GenBank/DDBJ databases">
        <title>Paenibacillus imtechensis sp. nov.</title>
        <authorList>
            <person name="Pinnaka A.K."/>
            <person name="Singh H."/>
            <person name="Kaur M."/>
        </authorList>
    </citation>
    <scope>NUCLEOTIDE SEQUENCE [LARGE SCALE GENOMIC DNA]</scope>
    <source>
        <strain evidence="9 10">SMB1</strain>
    </source>
</reference>
<dbReference type="InterPro" id="IPR006354">
    <property type="entry name" value="HAD-SF_hydro_IIA_hyp1"/>
</dbReference>
<feature type="active site" description="Nucleophile" evidence="6">
    <location>
        <position position="20"/>
    </location>
</feature>
<evidence type="ECO:0000256" key="3">
    <source>
        <dbReference type="ARBA" id="ARBA00022801"/>
    </source>
</evidence>
<comment type="function">
    <text evidence="5">Catalyzes the dephosphorylation of 2-6 carbon acid sugars in vitro.</text>
</comment>
<feature type="binding site" evidence="8">
    <location>
        <position position="22"/>
    </location>
    <ligand>
        <name>Mg(2+)</name>
        <dbReference type="ChEBI" id="CHEBI:18420"/>
    </ligand>
</feature>
<dbReference type="RefSeq" id="WP_111149332.1">
    <property type="nucleotide sequence ID" value="NZ_QKRB01000057.1"/>
</dbReference>
<accession>A0A2W1LF16</accession>
<name>A0A2W1LF16_9BACL</name>
<comment type="similarity">
    <text evidence="1 5">Belongs to the HAD-like hydrolase superfamily. NagD family.</text>
</comment>
<evidence type="ECO:0000313" key="10">
    <source>
        <dbReference type="Proteomes" id="UP000249522"/>
    </source>
</evidence>
<dbReference type="AlphaFoldDB" id="A0A2W1LF16"/>
<dbReference type="InterPro" id="IPR036412">
    <property type="entry name" value="HAD-like_sf"/>
</dbReference>
<dbReference type="GO" id="GO:0005737">
    <property type="term" value="C:cytoplasm"/>
    <property type="evidence" value="ECO:0007669"/>
    <property type="project" value="TreeGrafter"/>
</dbReference>
<dbReference type="CDD" id="cd07530">
    <property type="entry name" value="HAD_Pase_UmpH-like"/>
    <property type="match status" value="1"/>
</dbReference>
<dbReference type="OrthoDB" id="9810449at2"/>
<dbReference type="InterPro" id="IPR023214">
    <property type="entry name" value="HAD_sf"/>
</dbReference>
<dbReference type="GO" id="GO:0046872">
    <property type="term" value="F:metal ion binding"/>
    <property type="evidence" value="ECO:0007669"/>
    <property type="project" value="UniProtKB-KW"/>
</dbReference>
<feature type="binding site" evidence="8">
    <location>
        <position position="216"/>
    </location>
    <ligand>
        <name>Mg(2+)</name>
        <dbReference type="ChEBI" id="CHEBI:18420"/>
    </ligand>
</feature>
<evidence type="ECO:0000256" key="8">
    <source>
        <dbReference type="PIRSR" id="PIRSR000915-3"/>
    </source>
</evidence>
<dbReference type="SUPFAM" id="SSF56784">
    <property type="entry name" value="HAD-like"/>
    <property type="match status" value="1"/>
</dbReference>
<dbReference type="Proteomes" id="UP000249522">
    <property type="component" value="Unassembled WGS sequence"/>
</dbReference>
<comment type="caution">
    <text evidence="9">The sequence shown here is derived from an EMBL/GenBank/DDBJ whole genome shotgun (WGS) entry which is preliminary data.</text>
</comment>
<feature type="binding site" evidence="8">
    <location>
        <position position="20"/>
    </location>
    <ligand>
        <name>Mg(2+)</name>
        <dbReference type="ChEBI" id="CHEBI:18420"/>
    </ligand>
</feature>
<sequence>MAGCSSEQEQKALPQGLLIDLDGTLFHGPVMIDGADRFIRLLKELELPYLFVTNNSSASPETVAGRMQAMGIPAEPDDVCTSAQGAAAYIAGEKPGAKVAVIGEEGLLEAVRGAGLAVDYQSPDYVLQGIDRQLTYDKVAEAVRLIRAGAGSIMTNPDLLLPSEGGFIPGAGSIGAMIKAASAAEPVVIGKPSPILMNVALQRLGISAENALVIGDNLATDIAAGNNAGCRSLLVMTGITNRDNYETLRLQAGAEPDHICGDLHELISYISTLFRK</sequence>
<dbReference type="PANTHER" id="PTHR19288:SF46">
    <property type="entry name" value="HALOACID DEHALOGENASE-LIKE HYDROLASE DOMAIN-CONTAINING PROTEIN 2"/>
    <property type="match status" value="1"/>
</dbReference>
<proteinExistence type="inferred from homology"/>
<feature type="active site" description="Proton donor" evidence="6">
    <location>
        <position position="22"/>
    </location>
</feature>
<dbReference type="GO" id="GO:0016791">
    <property type="term" value="F:phosphatase activity"/>
    <property type="evidence" value="ECO:0007669"/>
    <property type="project" value="TreeGrafter"/>
</dbReference>
<dbReference type="PIRSF" id="PIRSF000915">
    <property type="entry name" value="PGP-type_phosphatase"/>
    <property type="match status" value="1"/>
</dbReference>
<evidence type="ECO:0000256" key="6">
    <source>
        <dbReference type="PIRSR" id="PIRSR000915-1"/>
    </source>
</evidence>
<feature type="binding site" evidence="7">
    <location>
        <position position="191"/>
    </location>
    <ligand>
        <name>substrate</name>
    </ligand>
</feature>
<organism evidence="9 10">
    <name type="scientific">Paenibacillus sambharensis</name>
    <dbReference type="NCBI Taxonomy" id="1803190"/>
    <lineage>
        <taxon>Bacteria</taxon>
        <taxon>Bacillati</taxon>
        <taxon>Bacillota</taxon>
        <taxon>Bacilli</taxon>
        <taxon>Bacillales</taxon>
        <taxon>Paenibacillaceae</taxon>
        <taxon>Paenibacillus</taxon>
    </lineage>
</organism>
<evidence type="ECO:0000256" key="5">
    <source>
        <dbReference type="PIRNR" id="PIRNR000915"/>
    </source>
</evidence>
<comment type="cofactor">
    <cofactor evidence="8">
        <name>Mg(2+)</name>
        <dbReference type="ChEBI" id="CHEBI:18420"/>
    </cofactor>
    <text evidence="8">Divalent metal ions. Mg(2+) is the most effective.</text>
</comment>
<evidence type="ECO:0000256" key="7">
    <source>
        <dbReference type="PIRSR" id="PIRSR000915-2"/>
    </source>
</evidence>
<keyword evidence="3 9" id="KW-0378">Hydrolase</keyword>
<keyword evidence="2 5" id="KW-0479">Metal-binding</keyword>
<dbReference type="Pfam" id="PF13344">
    <property type="entry name" value="Hydrolase_6"/>
    <property type="match status" value="1"/>
</dbReference>
<dbReference type="NCBIfam" id="TIGR01460">
    <property type="entry name" value="HAD-SF-IIA"/>
    <property type="match status" value="1"/>
</dbReference>
<dbReference type="Gene3D" id="3.40.50.1000">
    <property type="entry name" value="HAD superfamily/HAD-like"/>
    <property type="match status" value="2"/>
</dbReference>
<evidence type="ECO:0000313" key="9">
    <source>
        <dbReference type="EMBL" id="PZD93662.1"/>
    </source>
</evidence>
<dbReference type="NCBIfam" id="TIGR01457">
    <property type="entry name" value="HAD-SF-IIA-hyp2"/>
    <property type="match status" value="1"/>
</dbReference>
<keyword evidence="4 5" id="KW-0460">Magnesium</keyword>
<gene>
    <name evidence="9" type="ORF">DNH61_23910</name>
</gene>
<evidence type="ECO:0000256" key="4">
    <source>
        <dbReference type="ARBA" id="ARBA00022842"/>
    </source>
</evidence>
<dbReference type="EC" id="3.1.3.-" evidence="5"/>
<dbReference type="PANTHER" id="PTHR19288">
    <property type="entry name" value="4-NITROPHENYLPHOSPHATASE-RELATED"/>
    <property type="match status" value="1"/>
</dbReference>